<evidence type="ECO:0000313" key="8">
    <source>
        <dbReference type="Proteomes" id="UP000317093"/>
    </source>
</evidence>
<dbReference type="InterPro" id="IPR050738">
    <property type="entry name" value="Sulfatase"/>
</dbReference>
<dbReference type="Proteomes" id="UP000317093">
    <property type="component" value="Chromosome"/>
</dbReference>
<dbReference type="PROSITE" id="PS00149">
    <property type="entry name" value="SULFATASE_2"/>
    <property type="match status" value="1"/>
</dbReference>
<dbReference type="GO" id="GO:0004065">
    <property type="term" value="F:arylsulfatase activity"/>
    <property type="evidence" value="ECO:0007669"/>
    <property type="project" value="UniProtKB-EC"/>
</dbReference>
<keyword evidence="2" id="KW-0479">Metal-binding</keyword>
<evidence type="ECO:0000256" key="5">
    <source>
        <dbReference type="SAM" id="MobiDB-lite"/>
    </source>
</evidence>
<evidence type="ECO:0000256" key="3">
    <source>
        <dbReference type="ARBA" id="ARBA00022801"/>
    </source>
</evidence>
<keyword evidence="8" id="KW-1185">Reference proteome</keyword>
<dbReference type="Gene3D" id="3.30.1120.10">
    <property type="match status" value="1"/>
</dbReference>
<feature type="region of interest" description="Disordered" evidence="5">
    <location>
        <begin position="455"/>
        <end position="476"/>
    </location>
</feature>
<evidence type="ECO:0000256" key="1">
    <source>
        <dbReference type="ARBA" id="ARBA00008779"/>
    </source>
</evidence>
<dbReference type="EC" id="3.1.6.1" evidence="7"/>
<comment type="similarity">
    <text evidence="1">Belongs to the sulfatase family.</text>
</comment>
<sequence length="476" mass="53472">MFRPMFAVLVGVVLWHGGGSPLHAADRPNLILIMADDMGYADLSSFGGTAVKTPNIDALASTGMRFTQYYAASAVCTPTRAAVLTGRYPLRFDIRRHFPDDESHLPRGTVTLPRLLRSAGYATAHVGKWHLGGLHQKHLDDRAQSIPGPQQHGFEHYLTQLEDPPVRVPLGKSKTTYRKGGQHLVRDDDNAPKDDRHYTDINGDEAIAYIEQFHREKRPFFINLWFLVPHTPYEPAPSPHLERYEETADGDQLLFRSMMSHMDEKVGQIVAKLKELGIDDNTFILFTSDNGPAWQGNPGRWKAGKTDLHEGGIRVPMIATWPDHIPAGTACDTLAHATDILPTMCAAAGVALPKNVHFDGVNLLPMMTEGRDLQRGTVFWQMDLYPRIQRFMQKPKPYSTEVVRDGRWKMLAREGKATELFDLESDPGETKNLLHEQPERVARMEGELKAWLAEPRRRWDDPTLKPEVGDSANASP</sequence>
<keyword evidence="3 7" id="KW-0378">Hydrolase</keyword>
<feature type="domain" description="Sulfatase N-terminal" evidence="6">
    <location>
        <begin position="28"/>
        <end position="350"/>
    </location>
</feature>
<dbReference type="PROSITE" id="PS00523">
    <property type="entry name" value="SULFATASE_1"/>
    <property type="match status" value="1"/>
</dbReference>
<keyword evidence="4" id="KW-0106">Calcium</keyword>
<name>A0A518BBY3_9BACT</name>
<evidence type="ECO:0000313" key="7">
    <source>
        <dbReference type="EMBL" id="QDU64496.1"/>
    </source>
</evidence>
<dbReference type="PANTHER" id="PTHR42693">
    <property type="entry name" value="ARYLSULFATASE FAMILY MEMBER"/>
    <property type="match status" value="1"/>
</dbReference>
<evidence type="ECO:0000256" key="2">
    <source>
        <dbReference type="ARBA" id="ARBA00022723"/>
    </source>
</evidence>
<dbReference type="Pfam" id="PF00884">
    <property type="entry name" value="Sulfatase"/>
    <property type="match status" value="1"/>
</dbReference>
<gene>
    <name evidence="7" type="primary">atsA_47</name>
    <name evidence="7" type="ORF">Pan216_53860</name>
</gene>
<reference evidence="7 8" key="1">
    <citation type="submission" date="2019-02" db="EMBL/GenBank/DDBJ databases">
        <title>Deep-cultivation of Planctomycetes and their phenomic and genomic characterization uncovers novel biology.</title>
        <authorList>
            <person name="Wiegand S."/>
            <person name="Jogler M."/>
            <person name="Boedeker C."/>
            <person name="Pinto D."/>
            <person name="Vollmers J."/>
            <person name="Rivas-Marin E."/>
            <person name="Kohn T."/>
            <person name="Peeters S.H."/>
            <person name="Heuer A."/>
            <person name="Rast P."/>
            <person name="Oberbeckmann S."/>
            <person name="Bunk B."/>
            <person name="Jeske O."/>
            <person name="Meyerdierks A."/>
            <person name="Storesund J.E."/>
            <person name="Kallscheuer N."/>
            <person name="Luecker S."/>
            <person name="Lage O.M."/>
            <person name="Pohl T."/>
            <person name="Merkel B.J."/>
            <person name="Hornburger P."/>
            <person name="Mueller R.-W."/>
            <person name="Bruemmer F."/>
            <person name="Labrenz M."/>
            <person name="Spormann A.M."/>
            <person name="Op den Camp H."/>
            <person name="Overmann J."/>
            <person name="Amann R."/>
            <person name="Jetten M.S.M."/>
            <person name="Mascher T."/>
            <person name="Medema M.H."/>
            <person name="Devos D.P."/>
            <person name="Kaster A.-K."/>
            <person name="Ovreas L."/>
            <person name="Rohde M."/>
            <person name="Galperin M.Y."/>
            <person name="Jogler C."/>
        </authorList>
    </citation>
    <scope>NUCLEOTIDE SEQUENCE [LARGE SCALE GENOMIC DNA]</scope>
    <source>
        <strain evidence="7 8">Pan216</strain>
    </source>
</reference>
<dbReference type="SUPFAM" id="SSF53649">
    <property type="entry name" value="Alkaline phosphatase-like"/>
    <property type="match status" value="1"/>
</dbReference>
<dbReference type="KEGG" id="knv:Pan216_53860"/>
<proteinExistence type="inferred from homology"/>
<accession>A0A518BBY3</accession>
<dbReference type="AlphaFoldDB" id="A0A518BBY3"/>
<dbReference type="GO" id="GO:0046872">
    <property type="term" value="F:metal ion binding"/>
    <property type="evidence" value="ECO:0007669"/>
    <property type="project" value="UniProtKB-KW"/>
</dbReference>
<dbReference type="RefSeq" id="WP_419193003.1">
    <property type="nucleotide sequence ID" value="NZ_CP036279.1"/>
</dbReference>
<dbReference type="InterPro" id="IPR000917">
    <property type="entry name" value="Sulfatase_N"/>
</dbReference>
<dbReference type="Gene3D" id="3.40.720.10">
    <property type="entry name" value="Alkaline Phosphatase, subunit A"/>
    <property type="match status" value="1"/>
</dbReference>
<protein>
    <submittedName>
        <fullName evidence="7">Arylsulfatase</fullName>
        <ecNumber evidence="7">3.1.6.1</ecNumber>
    </submittedName>
</protein>
<evidence type="ECO:0000256" key="4">
    <source>
        <dbReference type="ARBA" id="ARBA00022837"/>
    </source>
</evidence>
<dbReference type="InterPro" id="IPR017850">
    <property type="entry name" value="Alkaline_phosphatase_core_sf"/>
</dbReference>
<dbReference type="PANTHER" id="PTHR42693:SF53">
    <property type="entry name" value="ENDO-4-O-SULFATASE"/>
    <property type="match status" value="1"/>
</dbReference>
<feature type="compositionally biased region" description="Basic and acidic residues" evidence="5">
    <location>
        <begin position="455"/>
        <end position="468"/>
    </location>
</feature>
<evidence type="ECO:0000259" key="6">
    <source>
        <dbReference type="Pfam" id="PF00884"/>
    </source>
</evidence>
<dbReference type="InterPro" id="IPR024607">
    <property type="entry name" value="Sulfatase_CS"/>
</dbReference>
<organism evidence="7 8">
    <name type="scientific">Kolteria novifilia</name>
    <dbReference type="NCBI Taxonomy" id="2527975"/>
    <lineage>
        <taxon>Bacteria</taxon>
        <taxon>Pseudomonadati</taxon>
        <taxon>Planctomycetota</taxon>
        <taxon>Planctomycetia</taxon>
        <taxon>Kolteriales</taxon>
        <taxon>Kolteriaceae</taxon>
        <taxon>Kolteria</taxon>
    </lineage>
</organism>
<dbReference type="EMBL" id="CP036279">
    <property type="protein sequence ID" value="QDU64496.1"/>
    <property type="molecule type" value="Genomic_DNA"/>
</dbReference>